<accession>A0AA85K0A6</accession>
<dbReference type="PRINTS" id="PR00633">
    <property type="entry name" value="RCCNDNSATION"/>
</dbReference>
<dbReference type="PANTHER" id="PTHR46337">
    <property type="entry name" value="RCC1-LIKE G EXCHANGING FACTOR-LIKE PROTEIN"/>
    <property type="match status" value="1"/>
</dbReference>
<dbReference type="PROSITE" id="PS50012">
    <property type="entry name" value="RCC1_3"/>
    <property type="match status" value="2"/>
</dbReference>
<dbReference type="Proteomes" id="UP000050795">
    <property type="component" value="Unassembled WGS sequence"/>
</dbReference>
<organism evidence="2 3">
    <name type="scientific">Trichobilharzia regenti</name>
    <name type="common">Nasal bird schistosome</name>
    <dbReference type="NCBI Taxonomy" id="157069"/>
    <lineage>
        <taxon>Eukaryota</taxon>
        <taxon>Metazoa</taxon>
        <taxon>Spiralia</taxon>
        <taxon>Lophotrochozoa</taxon>
        <taxon>Platyhelminthes</taxon>
        <taxon>Trematoda</taxon>
        <taxon>Digenea</taxon>
        <taxon>Strigeidida</taxon>
        <taxon>Schistosomatoidea</taxon>
        <taxon>Schistosomatidae</taxon>
        <taxon>Trichobilharzia</taxon>
    </lineage>
</organism>
<dbReference type="SUPFAM" id="SSF50985">
    <property type="entry name" value="RCC1/BLIP-II"/>
    <property type="match status" value="1"/>
</dbReference>
<protein>
    <recommendedName>
        <fullName evidence="4">RCC1 domain-containing protein</fullName>
    </recommendedName>
</protein>
<dbReference type="GO" id="GO:0019843">
    <property type="term" value="F:rRNA binding"/>
    <property type="evidence" value="ECO:0007669"/>
    <property type="project" value="TreeGrafter"/>
</dbReference>
<dbReference type="InterPro" id="IPR009091">
    <property type="entry name" value="RCC1/BLIP-II"/>
</dbReference>
<dbReference type="GO" id="GO:0005085">
    <property type="term" value="F:guanyl-nucleotide exchange factor activity"/>
    <property type="evidence" value="ECO:0007669"/>
    <property type="project" value="TreeGrafter"/>
</dbReference>
<dbReference type="InterPro" id="IPR053035">
    <property type="entry name" value="Mitochondrial_GEF_domain"/>
</dbReference>
<reference evidence="2" key="1">
    <citation type="submission" date="2022-06" db="EMBL/GenBank/DDBJ databases">
        <authorList>
            <person name="Berger JAMES D."/>
            <person name="Berger JAMES D."/>
        </authorList>
    </citation>
    <scope>NUCLEOTIDE SEQUENCE [LARGE SCALE GENOMIC DNA]</scope>
</reference>
<dbReference type="PANTHER" id="PTHR46337:SF1">
    <property type="entry name" value="RCC1-LIKE G EXCHANGING FACTOR-LIKE PROTEIN"/>
    <property type="match status" value="1"/>
</dbReference>
<dbReference type="InterPro" id="IPR000408">
    <property type="entry name" value="Reg_chr_condens"/>
</dbReference>
<reference evidence="3" key="2">
    <citation type="submission" date="2023-11" db="UniProtKB">
        <authorList>
            <consortium name="WormBaseParasite"/>
        </authorList>
    </citation>
    <scope>IDENTIFICATION</scope>
</reference>
<dbReference type="GO" id="GO:0005743">
    <property type="term" value="C:mitochondrial inner membrane"/>
    <property type="evidence" value="ECO:0007669"/>
    <property type="project" value="TreeGrafter"/>
</dbReference>
<feature type="repeat" description="RCC1" evidence="1">
    <location>
        <begin position="436"/>
        <end position="492"/>
    </location>
</feature>
<evidence type="ECO:0000313" key="2">
    <source>
        <dbReference type="Proteomes" id="UP000050795"/>
    </source>
</evidence>
<evidence type="ECO:0000313" key="3">
    <source>
        <dbReference type="WBParaSite" id="TREG1_57530.1"/>
    </source>
</evidence>
<dbReference type="WBParaSite" id="TREG1_57530.1">
    <property type="protein sequence ID" value="TREG1_57530.1"/>
    <property type="gene ID" value="TREG1_57530"/>
</dbReference>
<evidence type="ECO:0000256" key="1">
    <source>
        <dbReference type="PROSITE-ProRule" id="PRU00235"/>
    </source>
</evidence>
<dbReference type="GO" id="GO:0070131">
    <property type="term" value="P:positive regulation of mitochondrial translation"/>
    <property type="evidence" value="ECO:0007669"/>
    <property type="project" value="TreeGrafter"/>
</dbReference>
<name>A0AA85K0A6_TRIRE</name>
<dbReference type="Gene3D" id="2.130.10.30">
    <property type="entry name" value="Regulator of chromosome condensation 1/beta-lactamase-inhibitor protein II"/>
    <property type="match status" value="2"/>
</dbReference>
<sequence length="494" mass="52829">MFRPLSAAVSKSRPFAVLIANSSRKVLRKQQQRDSNVVDLHSQEALTQKQVYVFGFSATGALGKGEYLGLNGKSGTHHTVGVSHPVPLTHLSGKRIKPIKSACGYGFTTYICESSNSDFGVYGCGINSDGQLGPQSSGIQGKLASGDSVNVVPEPVRVDIHLTQAEKQIYRPSHVACGRAHTIISYENLKESSENTPPLVFSLGNNVFGQCGREIIAGEKYGQDIGVITRISIPPQIKSIKQIVCGQDHSLLLSSDGVVYSCGLGSDGQTGLGHYDTVDRFTAVKGELENERVRLLSSRGDTVLALTESNKLFAWGNNEYGQIWPIDQNVQVAKPVHLNLDQCIVPPESNVPADSVHIGEIQSIGCAGSMCCIVNKIGQVFVWGFGCIGLGPKVNCAPRPTLIPPGLFMPASVNSPSRINYIASGLYHFIAQNTDGILWAWGAPRGGLYCLGLGAQVTKTATDQTFPMPLLLPIKATQVVCGVDHTVVIGKSFS</sequence>
<feature type="repeat" description="RCC1" evidence="1">
    <location>
        <begin position="198"/>
        <end position="256"/>
    </location>
</feature>
<dbReference type="Pfam" id="PF00415">
    <property type="entry name" value="RCC1"/>
    <property type="match status" value="1"/>
</dbReference>
<proteinExistence type="predicted"/>
<evidence type="ECO:0008006" key="4">
    <source>
        <dbReference type="Google" id="ProtNLM"/>
    </source>
</evidence>
<keyword evidence="2" id="KW-1185">Reference proteome</keyword>
<dbReference type="Pfam" id="PF13540">
    <property type="entry name" value="RCC1_2"/>
    <property type="match status" value="2"/>
</dbReference>
<dbReference type="AlphaFoldDB" id="A0AA85K0A6"/>